<gene>
    <name evidence="1" type="ORF">GCM10011352_42580</name>
</gene>
<dbReference type="Proteomes" id="UP000629025">
    <property type="component" value="Unassembled WGS sequence"/>
</dbReference>
<accession>A0ABQ1KV81</accession>
<evidence type="ECO:0000313" key="2">
    <source>
        <dbReference type="Proteomes" id="UP000629025"/>
    </source>
</evidence>
<sequence length="57" mass="6345">MKNGFLTIDYQRMTGVMTALKAHNRCNLLSQQIDDLAFAFITPLGAQNNDVSTHCCL</sequence>
<name>A0ABQ1KV81_9GAMM</name>
<evidence type="ECO:0000313" key="1">
    <source>
        <dbReference type="EMBL" id="GGC11590.1"/>
    </source>
</evidence>
<organism evidence="1 2">
    <name type="scientific">Marinobacterium zhoushanense</name>
    <dbReference type="NCBI Taxonomy" id="1679163"/>
    <lineage>
        <taxon>Bacteria</taxon>
        <taxon>Pseudomonadati</taxon>
        <taxon>Pseudomonadota</taxon>
        <taxon>Gammaproteobacteria</taxon>
        <taxon>Oceanospirillales</taxon>
        <taxon>Oceanospirillaceae</taxon>
        <taxon>Marinobacterium</taxon>
    </lineage>
</organism>
<comment type="caution">
    <text evidence="1">The sequence shown here is derived from an EMBL/GenBank/DDBJ whole genome shotgun (WGS) entry which is preliminary data.</text>
</comment>
<protein>
    <submittedName>
        <fullName evidence="1">Uncharacterized protein</fullName>
    </submittedName>
</protein>
<proteinExistence type="predicted"/>
<keyword evidence="2" id="KW-1185">Reference proteome</keyword>
<reference evidence="2" key="1">
    <citation type="journal article" date="2019" name="Int. J. Syst. Evol. Microbiol.">
        <title>The Global Catalogue of Microorganisms (GCM) 10K type strain sequencing project: providing services to taxonomists for standard genome sequencing and annotation.</title>
        <authorList>
            <consortium name="The Broad Institute Genomics Platform"/>
            <consortium name="The Broad Institute Genome Sequencing Center for Infectious Disease"/>
            <person name="Wu L."/>
            <person name="Ma J."/>
        </authorList>
    </citation>
    <scope>NUCLEOTIDE SEQUENCE [LARGE SCALE GENOMIC DNA]</scope>
    <source>
        <strain evidence="2">CGMCC 1.15341</strain>
    </source>
</reference>
<dbReference type="EMBL" id="BMIJ01000012">
    <property type="protein sequence ID" value="GGC11590.1"/>
    <property type="molecule type" value="Genomic_DNA"/>
</dbReference>